<dbReference type="GO" id="GO:0004672">
    <property type="term" value="F:protein kinase activity"/>
    <property type="evidence" value="ECO:0007669"/>
    <property type="project" value="InterPro"/>
</dbReference>
<evidence type="ECO:0000313" key="5">
    <source>
        <dbReference type="Proteomes" id="UP001189624"/>
    </source>
</evidence>
<evidence type="ECO:0000259" key="3">
    <source>
        <dbReference type="PROSITE" id="PS50011"/>
    </source>
</evidence>
<dbReference type="GO" id="GO:0005524">
    <property type="term" value="F:ATP binding"/>
    <property type="evidence" value="ECO:0007669"/>
    <property type="project" value="UniProtKB-KW"/>
</dbReference>
<dbReference type="Proteomes" id="UP001189624">
    <property type="component" value="Chromosome 6"/>
</dbReference>
<evidence type="ECO:0000256" key="2">
    <source>
        <dbReference type="ARBA" id="ARBA00022840"/>
    </source>
</evidence>
<feature type="non-terminal residue" evidence="4">
    <location>
        <position position="1"/>
    </location>
</feature>
<dbReference type="Gene3D" id="3.30.200.20">
    <property type="entry name" value="Phosphorylase Kinase, domain 1"/>
    <property type="match status" value="1"/>
</dbReference>
<organism evidence="4 5">
    <name type="scientific">Sphenostylis stenocarpa</name>
    <dbReference type="NCBI Taxonomy" id="92480"/>
    <lineage>
        <taxon>Eukaryota</taxon>
        <taxon>Viridiplantae</taxon>
        <taxon>Streptophyta</taxon>
        <taxon>Embryophyta</taxon>
        <taxon>Tracheophyta</taxon>
        <taxon>Spermatophyta</taxon>
        <taxon>Magnoliopsida</taxon>
        <taxon>eudicotyledons</taxon>
        <taxon>Gunneridae</taxon>
        <taxon>Pentapetalae</taxon>
        <taxon>rosids</taxon>
        <taxon>fabids</taxon>
        <taxon>Fabales</taxon>
        <taxon>Fabaceae</taxon>
        <taxon>Papilionoideae</taxon>
        <taxon>50 kb inversion clade</taxon>
        <taxon>NPAAA clade</taxon>
        <taxon>indigoferoid/millettioid clade</taxon>
        <taxon>Phaseoleae</taxon>
        <taxon>Sphenostylis</taxon>
    </lineage>
</organism>
<dbReference type="FunFam" id="3.30.200.20:FF:000604">
    <property type="entry name" value="Proline-rich receptor-like protein kinase PERK8"/>
    <property type="match status" value="1"/>
</dbReference>
<dbReference type="GO" id="GO:0005886">
    <property type="term" value="C:plasma membrane"/>
    <property type="evidence" value="ECO:0007669"/>
    <property type="project" value="TreeGrafter"/>
</dbReference>
<dbReference type="Pfam" id="PF00069">
    <property type="entry name" value="Pkinase"/>
    <property type="match status" value="1"/>
</dbReference>
<protein>
    <recommendedName>
        <fullName evidence="3">Protein kinase domain-containing protein</fullName>
    </recommendedName>
</protein>
<keyword evidence="2" id="KW-0067">ATP-binding</keyword>
<dbReference type="PROSITE" id="PS50011">
    <property type="entry name" value="PROTEIN_KINASE_DOM"/>
    <property type="match status" value="1"/>
</dbReference>
<proteinExistence type="predicted"/>
<dbReference type="PANTHER" id="PTHR27001:SF721">
    <property type="entry name" value="DUAL-SPECIFICITY KINASE DOMAIN PROTEIN"/>
    <property type="match status" value="1"/>
</dbReference>
<dbReference type="InterPro" id="IPR000719">
    <property type="entry name" value="Prot_kinase_dom"/>
</dbReference>
<accession>A0AA86T3S2</accession>
<evidence type="ECO:0000313" key="4">
    <source>
        <dbReference type="EMBL" id="CAJ1965440.1"/>
    </source>
</evidence>
<dbReference type="InterPro" id="IPR011009">
    <property type="entry name" value="Kinase-like_dom_sf"/>
</dbReference>
<feature type="non-terminal residue" evidence="4">
    <location>
        <position position="663"/>
    </location>
</feature>
<feature type="domain" description="Protein kinase" evidence="3">
    <location>
        <begin position="375"/>
        <end position="640"/>
    </location>
</feature>
<dbReference type="AlphaFoldDB" id="A0AA86T3S2"/>
<sequence>KEKYLLCYVECLIQSGVPLLGGEEEDTVTLVAILHEVYTPMGYRITLDNRLVGVNQRIIDKELAKKKQEYLNNEELAQIVKQYESNKVAFKIKLFTGSSPKFVALEVAIDLNASWVILDRKMKKDEEFFLQRLSCGISILRSNDRIARLRGPLDLPDEIPCNSHETYDESLPSVPYKHLFDIDAFPKSEFWNISNILERLITTKTNLMIGKLEDCEQNHIQDRLYEEEGCSNVPTNTSEKIYQTSRNHHSMDGTERNSNQMIDKIERDGQGQDQELMQIMPHEMEEDTTIMIKPDQAAAGKIADQLSQDEEKTNNFFHAQTLSISSGAILDDGEQEKSNLDSVSNFCSVCETRRPSIGWKKEFTYEELQAATDAFSLKNCLSESGSLFTFRGQMKGGMKLVVKQHDVTNTQVREKVKSEIQTILKARHKNVIMLLGSSAAESFLLTVYEYACNGSLDKYLSKESSRTLTWKERKRVAIGLARGLKYLHENNIVHSNIKPSNILLTHDFEPLIGDYKFGKELPVKSYKNKSKGNYEYVAPEYQEKGKLSSKADVYSLGVVILELITGRRTADFMLEDKSLVEWAKPHLKKKNYSELVDPILRNSYEEDHLRWLVQVTAQCLKKNPKERLSMNMDEKWQVSLDEEIDSIAQHVGVVIFVEWCLAN</sequence>
<keyword evidence="5" id="KW-1185">Reference proteome</keyword>
<gene>
    <name evidence="4" type="ORF">AYBTSS11_LOCUS20842</name>
</gene>
<dbReference type="SUPFAM" id="SSF56112">
    <property type="entry name" value="Protein kinase-like (PK-like)"/>
    <property type="match status" value="1"/>
</dbReference>
<name>A0AA86T3S2_9FABA</name>
<keyword evidence="1" id="KW-0547">Nucleotide-binding</keyword>
<evidence type="ECO:0000256" key="1">
    <source>
        <dbReference type="ARBA" id="ARBA00022741"/>
    </source>
</evidence>
<dbReference type="Gene3D" id="1.10.510.10">
    <property type="entry name" value="Transferase(Phosphotransferase) domain 1"/>
    <property type="match status" value="1"/>
</dbReference>
<reference evidence="4" key="1">
    <citation type="submission" date="2023-10" db="EMBL/GenBank/DDBJ databases">
        <authorList>
            <person name="Domelevo Entfellner J.-B."/>
        </authorList>
    </citation>
    <scope>NUCLEOTIDE SEQUENCE</scope>
</reference>
<dbReference type="Gramene" id="rna-AYBTSS11_LOCUS20842">
    <property type="protein sequence ID" value="CAJ1965440.1"/>
    <property type="gene ID" value="gene-AYBTSS11_LOCUS20842"/>
</dbReference>
<dbReference type="PANTHER" id="PTHR27001">
    <property type="entry name" value="OS01G0253100 PROTEIN"/>
    <property type="match status" value="1"/>
</dbReference>
<dbReference type="EMBL" id="OY731403">
    <property type="protein sequence ID" value="CAJ1965440.1"/>
    <property type="molecule type" value="Genomic_DNA"/>
</dbReference>